<keyword evidence="6 11" id="KW-0285">Flavoprotein</keyword>
<dbReference type="EC" id="1.3.5.2" evidence="4 11"/>
<evidence type="ECO:0000256" key="11">
    <source>
        <dbReference type="RuleBase" id="RU361255"/>
    </source>
</evidence>
<comment type="pathway">
    <text evidence="2 11">Pyrimidine metabolism; UMP biosynthesis via de novo pathway; orotate from (S)-dihydroorotate (quinone route): step 1/1.</text>
</comment>
<comment type="catalytic activity">
    <reaction evidence="10 11">
        <text>(S)-dihydroorotate + a quinone = orotate + a quinol</text>
        <dbReference type="Rhea" id="RHEA:30187"/>
        <dbReference type="ChEBI" id="CHEBI:24646"/>
        <dbReference type="ChEBI" id="CHEBI:30839"/>
        <dbReference type="ChEBI" id="CHEBI:30864"/>
        <dbReference type="ChEBI" id="CHEBI:132124"/>
        <dbReference type="EC" id="1.3.5.2"/>
    </reaction>
</comment>
<dbReference type="InterPro" id="IPR001295">
    <property type="entry name" value="Dihydroorotate_DH_CS"/>
</dbReference>
<comment type="cofactor">
    <cofactor evidence="11">
        <name>FMN</name>
        <dbReference type="ChEBI" id="CHEBI:58210"/>
    </cofactor>
    <text evidence="11">Binds 1 FMN per subunit.</text>
</comment>
<comment type="similarity">
    <text evidence="3 11">Belongs to the dihydroorotate dehydrogenase family. Type 2 subfamily.</text>
</comment>
<accession>A0AAD3CZB2</accession>
<protein>
    <recommendedName>
        <fullName evidence="5 11">Dihydroorotate dehydrogenase (quinone), mitochondrial</fullName>
        <shortName evidence="11">DHOdehase</shortName>
        <ecNumber evidence="4 11">1.3.5.2</ecNumber>
    </recommendedName>
</protein>
<dbReference type="InterPro" id="IPR005719">
    <property type="entry name" value="Dihydroorotate_DH_2"/>
</dbReference>
<evidence type="ECO:0000259" key="12">
    <source>
        <dbReference type="Pfam" id="PF01180"/>
    </source>
</evidence>
<evidence type="ECO:0000256" key="5">
    <source>
        <dbReference type="ARBA" id="ARBA00017599"/>
    </source>
</evidence>
<dbReference type="InterPro" id="IPR013785">
    <property type="entry name" value="Aldolase_TIM"/>
</dbReference>
<dbReference type="PANTHER" id="PTHR48109:SF4">
    <property type="entry name" value="DIHYDROOROTATE DEHYDROGENASE (QUINONE), MITOCHONDRIAL"/>
    <property type="match status" value="1"/>
</dbReference>
<name>A0AAD3CZB2_9STRA</name>
<dbReference type="InterPro" id="IPR050074">
    <property type="entry name" value="DHO_dehydrogenase"/>
</dbReference>
<dbReference type="GO" id="GO:0009220">
    <property type="term" value="P:pyrimidine ribonucleotide biosynthetic process"/>
    <property type="evidence" value="ECO:0007669"/>
    <property type="project" value="TreeGrafter"/>
</dbReference>
<evidence type="ECO:0000313" key="14">
    <source>
        <dbReference type="Proteomes" id="UP001054902"/>
    </source>
</evidence>
<reference evidence="13 14" key="1">
    <citation type="journal article" date="2021" name="Sci. Rep.">
        <title>The genome of the diatom Chaetoceros tenuissimus carries an ancient integrated fragment of an extant virus.</title>
        <authorList>
            <person name="Hongo Y."/>
            <person name="Kimura K."/>
            <person name="Takaki Y."/>
            <person name="Yoshida Y."/>
            <person name="Baba S."/>
            <person name="Kobayashi G."/>
            <person name="Nagasaki K."/>
            <person name="Hano T."/>
            <person name="Tomaru Y."/>
        </authorList>
    </citation>
    <scope>NUCLEOTIDE SEQUENCE [LARGE SCALE GENOMIC DNA]</scope>
    <source>
        <strain evidence="13 14">NIES-3715</strain>
    </source>
</reference>
<comment type="subcellular location">
    <subcellularLocation>
        <location evidence="1">Membrane</location>
    </subcellularLocation>
    <subcellularLocation>
        <location evidence="11">Mitochondrion inner membrane</location>
        <topology evidence="11">Single-pass membrane protein</topology>
    </subcellularLocation>
</comment>
<keyword evidence="11" id="KW-0999">Mitochondrion inner membrane</keyword>
<dbReference type="InterPro" id="IPR005720">
    <property type="entry name" value="Dihydroorotate_DH_cat"/>
</dbReference>
<sequence>MLRSIRDKTVKTVGTGILVVAGVEFTTKLPSEGQSSSLYHNVSDKVVTPLVRKILDPEDAHNTAIKFVKEGFAPKFRPNGLEASNSVSLKCVGPKGIVFPSCIGLAAGFDKDGLAIQGLMDLGFGFVEIGSVTPKPQPGNPKPRMFRLIEDVGVINRFGFNSVGVDAVEQNVRKFREKQSGRQIIKKDYDENDALQKAMHVTFDLIKKLWILVFPPISNSEKSLLGINLGKNKISTHETEDYEIGIEKLGKYADYLVINISSPNTPGLRDLQKSEPIRRLLKAAIAKRDQLETQPPLFVKIAPDMSLDQMKDIASAVRECNVDGILVTNTSNQRPDTLISSNSKETGGLSGLPIRDMSTECIRKMYELTDGNVFIVGIGGVGSGHDAYEKLKAGASVVQIYSRMVYEGPGVVSRIRKELCELMAQNGQKSIEDVVGIDHEEIYWTKRLSRLDTARKNEQQIVEM</sequence>
<keyword evidence="11" id="KW-0496">Mitochondrion</keyword>
<evidence type="ECO:0000256" key="10">
    <source>
        <dbReference type="ARBA" id="ARBA00048639"/>
    </source>
</evidence>
<evidence type="ECO:0000256" key="2">
    <source>
        <dbReference type="ARBA" id="ARBA00005161"/>
    </source>
</evidence>
<dbReference type="Gene3D" id="3.20.20.70">
    <property type="entry name" value="Aldolase class I"/>
    <property type="match status" value="1"/>
</dbReference>
<evidence type="ECO:0000256" key="3">
    <source>
        <dbReference type="ARBA" id="ARBA00005359"/>
    </source>
</evidence>
<evidence type="ECO:0000256" key="8">
    <source>
        <dbReference type="ARBA" id="ARBA00023002"/>
    </source>
</evidence>
<organism evidence="13 14">
    <name type="scientific">Chaetoceros tenuissimus</name>
    <dbReference type="NCBI Taxonomy" id="426638"/>
    <lineage>
        <taxon>Eukaryota</taxon>
        <taxon>Sar</taxon>
        <taxon>Stramenopiles</taxon>
        <taxon>Ochrophyta</taxon>
        <taxon>Bacillariophyta</taxon>
        <taxon>Coscinodiscophyceae</taxon>
        <taxon>Chaetocerotophycidae</taxon>
        <taxon>Chaetocerotales</taxon>
        <taxon>Chaetocerotaceae</taxon>
        <taxon>Chaetoceros</taxon>
    </lineage>
</organism>
<dbReference type="Pfam" id="PF01180">
    <property type="entry name" value="DHO_dh"/>
    <property type="match status" value="1"/>
</dbReference>
<dbReference type="AlphaFoldDB" id="A0AAD3CZB2"/>
<evidence type="ECO:0000256" key="1">
    <source>
        <dbReference type="ARBA" id="ARBA00004370"/>
    </source>
</evidence>
<dbReference type="PANTHER" id="PTHR48109">
    <property type="entry name" value="DIHYDROOROTATE DEHYDROGENASE (QUINONE), MITOCHONDRIAL-RELATED"/>
    <property type="match status" value="1"/>
</dbReference>
<dbReference type="GO" id="GO:0106430">
    <property type="term" value="F:dihydroorotate dehydrogenase (quinone) activity"/>
    <property type="evidence" value="ECO:0007669"/>
    <property type="project" value="UniProtKB-EC"/>
</dbReference>
<keyword evidence="9" id="KW-0472">Membrane</keyword>
<keyword evidence="14" id="KW-1185">Reference proteome</keyword>
<feature type="domain" description="Dihydroorotate dehydrogenase catalytic" evidence="12">
    <location>
        <begin position="96"/>
        <end position="423"/>
    </location>
</feature>
<evidence type="ECO:0000256" key="9">
    <source>
        <dbReference type="ARBA" id="ARBA00023136"/>
    </source>
</evidence>
<dbReference type="NCBIfam" id="TIGR01036">
    <property type="entry name" value="pyrD_sub2"/>
    <property type="match status" value="1"/>
</dbReference>
<dbReference type="EMBL" id="BLLK01000047">
    <property type="protein sequence ID" value="GFH54778.1"/>
    <property type="molecule type" value="Genomic_DNA"/>
</dbReference>
<dbReference type="PROSITE" id="PS00911">
    <property type="entry name" value="DHODEHASE_1"/>
    <property type="match status" value="1"/>
</dbReference>
<comment type="caution">
    <text evidence="13">The sequence shown here is derived from an EMBL/GenBank/DDBJ whole genome shotgun (WGS) entry which is preliminary data.</text>
</comment>
<dbReference type="SUPFAM" id="SSF51395">
    <property type="entry name" value="FMN-linked oxidoreductases"/>
    <property type="match status" value="1"/>
</dbReference>
<evidence type="ECO:0000256" key="7">
    <source>
        <dbReference type="ARBA" id="ARBA00022643"/>
    </source>
</evidence>
<evidence type="ECO:0000313" key="13">
    <source>
        <dbReference type="EMBL" id="GFH54778.1"/>
    </source>
</evidence>
<dbReference type="GO" id="GO:0005743">
    <property type="term" value="C:mitochondrial inner membrane"/>
    <property type="evidence" value="ECO:0007669"/>
    <property type="project" value="UniProtKB-SubCell"/>
</dbReference>
<keyword evidence="7 11" id="KW-0288">FMN</keyword>
<dbReference type="PROSITE" id="PS00912">
    <property type="entry name" value="DHODEHASE_2"/>
    <property type="match status" value="1"/>
</dbReference>
<dbReference type="Proteomes" id="UP001054902">
    <property type="component" value="Unassembled WGS sequence"/>
</dbReference>
<dbReference type="GO" id="GO:0006207">
    <property type="term" value="P:'de novo' pyrimidine nucleobase biosynthetic process"/>
    <property type="evidence" value="ECO:0007669"/>
    <property type="project" value="InterPro"/>
</dbReference>
<proteinExistence type="inferred from homology"/>
<keyword evidence="8 11" id="KW-0560">Oxidoreductase</keyword>
<evidence type="ECO:0000256" key="4">
    <source>
        <dbReference type="ARBA" id="ARBA00012791"/>
    </source>
</evidence>
<gene>
    <name evidence="13" type="ORF">CTEN210_11254</name>
</gene>
<dbReference type="CDD" id="cd04738">
    <property type="entry name" value="DHOD_2_like"/>
    <property type="match status" value="1"/>
</dbReference>
<evidence type="ECO:0000256" key="6">
    <source>
        <dbReference type="ARBA" id="ARBA00022630"/>
    </source>
</evidence>